<feature type="compositionally biased region" description="Polar residues" evidence="1">
    <location>
        <begin position="173"/>
        <end position="186"/>
    </location>
</feature>
<keyword evidence="2" id="KW-0732">Signal</keyword>
<protein>
    <submittedName>
        <fullName evidence="3">Uncharacterized protein</fullName>
    </submittedName>
</protein>
<sequence>MALRTLLVLAALQLGALCSEQSREFFRWDTPGSRADDLVYRRQTAPPGYHPEFGSCGSGTTCENACGANWLSCNASTTLSLFCYNQADLGQTCCENGSGRACERGYYCAWQEFGSRVWCCKDGQSLEECGLSASTTVSGLVTTTSTTVTITAQTDTTTTRTNTNTNTDTETTNPGPSSGTESNGQCPTVSVVTVTTTVTATPSPSGTGSSHSQGHTVTVFSTVSITVTAPSCSSSGTESTSNPPPATTSTTAVPPTSPPVITSKPTHPAGPTNSSTNPTTTATIVTAGAGRLAAGIPTALLCLLGALLWI</sequence>
<dbReference type="EMBL" id="JAULSN010000012">
    <property type="protein sequence ID" value="KAK3361264.1"/>
    <property type="molecule type" value="Genomic_DNA"/>
</dbReference>
<evidence type="ECO:0000256" key="1">
    <source>
        <dbReference type="SAM" id="MobiDB-lite"/>
    </source>
</evidence>
<evidence type="ECO:0000313" key="4">
    <source>
        <dbReference type="Proteomes" id="UP001287356"/>
    </source>
</evidence>
<feature type="compositionally biased region" description="Low complexity" evidence="1">
    <location>
        <begin position="154"/>
        <end position="172"/>
    </location>
</feature>
<comment type="caution">
    <text evidence="3">The sequence shown here is derived from an EMBL/GenBank/DDBJ whole genome shotgun (WGS) entry which is preliminary data.</text>
</comment>
<feature type="region of interest" description="Disordered" evidence="1">
    <location>
        <begin position="154"/>
        <end position="187"/>
    </location>
</feature>
<evidence type="ECO:0000313" key="3">
    <source>
        <dbReference type="EMBL" id="KAK3361264.1"/>
    </source>
</evidence>
<keyword evidence="4" id="KW-1185">Reference proteome</keyword>
<reference evidence="3" key="1">
    <citation type="journal article" date="2023" name="Mol. Phylogenet. Evol.">
        <title>Genome-scale phylogeny and comparative genomics of the fungal order Sordariales.</title>
        <authorList>
            <person name="Hensen N."/>
            <person name="Bonometti L."/>
            <person name="Westerberg I."/>
            <person name="Brannstrom I.O."/>
            <person name="Guillou S."/>
            <person name="Cros-Aarteil S."/>
            <person name="Calhoun S."/>
            <person name="Haridas S."/>
            <person name="Kuo A."/>
            <person name="Mondo S."/>
            <person name="Pangilinan J."/>
            <person name="Riley R."/>
            <person name="LaButti K."/>
            <person name="Andreopoulos B."/>
            <person name="Lipzen A."/>
            <person name="Chen C."/>
            <person name="Yan M."/>
            <person name="Daum C."/>
            <person name="Ng V."/>
            <person name="Clum A."/>
            <person name="Steindorff A."/>
            <person name="Ohm R.A."/>
            <person name="Martin F."/>
            <person name="Silar P."/>
            <person name="Natvig D.O."/>
            <person name="Lalanne C."/>
            <person name="Gautier V."/>
            <person name="Ament-Velasquez S.L."/>
            <person name="Kruys A."/>
            <person name="Hutchinson M.I."/>
            <person name="Powell A.J."/>
            <person name="Barry K."/>
            <person name="Miller A.N."/>
            <person name="Grigoriev I.V."/>
            <person name="Debuchy R."/>
            <person name="Gladieux P."/>
            <person name="Hiltunen Thoren M."/>
            <person name="Johannesson H."/>
        </authorList>
    </citation>
    <scope>NUCLEOTIDE SEQUENCE</scope>
    <source>
        <strain evidence="3">CBS 958.72</strain>
    </source>
</reference>
<accession>A0AAE0JSW9</accession>
<feature type="region of interest" description="Disordered" evidence="1">
    <location>
        <begin position="229"/>
        <end position="280"/>
    </location>
</feature>
<dbReference type="Proteomes" id="UP001287356">
    <property type="component" value="Unassembled WGS sequence"/>
</dbReference>
<reference evidence="3" key="2">
    <citation type="submission" date="2023-06" db="EMBL/GenBank/DDBJ databases">
        <authorList>
            <consortium name="Lawrence Berkeley National Laboratory"/>
            <person name="Haridas S."/>
            <person name="Hensen N."/>
            <person name="Bonometti L."/>
            <person name="Westerberg I."/>
            <person name="Brannstrom I.O."/>
            <person name="Guillou S."/>
            <person name="Cros-Aarteil S."/>
            <person name="Calhoun S."/>
            <person name="Kuo A."/>
            <person name="Mondo S."/>
            <person name="Pangilinan J."/>
            <person name="Riley R."/>
            <person name="Labutti K."/>
            <person name="Andreopoulos B."/>
            <person name="Lipzen A."/>
            <person name="Chen C."/>
            <person name="Yanf M."/>
            <person name="Daum C."/>
            <person name="Ng V."/>
            <person name="Clum A."/>
            <person name="Steindorff A."/>
            <person name="Ohm R."/>
            <person name="Martin F."/>
            <person name="Silar P."/>
            <person name="Natvig D."/>
            <person name="Lalanne C."/>
            <person name="Gautier V."/>
            <person name="Ament-Velasquez S.L."/>
            <person name="Kruys A."/>
            <person name="Hutchinson M.I."/>
            <person name="Powell A.J."/>
            <person name="Barry K."/>
            <person name="Miller A.N."/>
            <person name="Grigoriev I.V."/>
            <person name="Debuchy R."/>
            <person name="Gladieux P."/>
            <person name="Thoren M.H."/>
            <person name="Johannesson H."/>
        </authorList>
    </citation>
    <scope>NUCLEOTIDE SEQUENCE</scope>
    <source>
        <strain evidence="3">CBS 958.72</strain>
    </source>
</reference>
<feature type="chain" id="PRO_5042112591" evidence="2">
    <location>
        <begin position="19"/>
        <end position="310"/>
    </location>
</feature>
<proteinExistence type="predicted"/>
<dbReference type="AlphaFoldDB" id="A0AAE0JSW9"/>
<gene>
    <name evidence="3" type="ORF">B0T24DRAFT_642855</name>
</gene>
<feature type="signal peptide" evidence="2">
    <location>
        <begin position="1"/>
        <end position="18"/>
    </location>
</feature>
<evidence type="ECO:0000256" key="2">
    <source>
        <dbReference type="SAM" id="SignalP"/>
    </source>
</evidence>
<name>A0AAE0JSW9_9PEZI</name>
<organism evidence="3 4">
    <name type="scientific">Lasiosphaeria ovina</name>
    <dbReference type="NCBI Taxonomy" id="92902"/>
    <lineage>
        <taxon>Eukaryota</taxon>
        <taxon>Fungi</taxon>
        <taxon>Dikarya</taxon>
        <taxon>Ascomycota</taxon>
        <taxon>Pezizomycotina</taxon>
        <taxon>Sordariomycetes</taxon>
        <taxon>Sordariomycetidae</taxon>
        <taxon>Sordariales</taxon>
        <taxon>Lasiosphaeriaceae</taxon>
        <taxon>Lasiosphaeria</taxon>
    </lineage>
</organism>